<feature type="transmembrane region" description="Helical" evidence="1">
    <location>
        <begin position="44"/>
        <end position="63"/>
    </location>
</feature>
<evidence type="ECO:0000256" key="1">
    <source>
        <dbReference type="SAM" id="Phobius"/>
    </source>
</evidence>
<protein>
    <submittedName>
        <fullName evidence="2">Uncharacterized protein</fullName>
    </submittedName>
</protein>
<name>A0A3P1VLB0_FUSNU</name>
<dbReference type="AlphaFoldDB" id="A0A3P1VLB0"/>
<feature type="transmembrane region" description="Helical" evidence="1">
    <location>
        <begin position="20"/>
        <end position="38"/>
    </location>
</feature>
<evidence type="ECO:0000313" key="2">
    <source>
        <dbReference type="EMBL" id="RRD35052.1"/>
    </source>
</evidence>
<reference evidence="2" key="1">
    <citation type="submission" date="2018-11" db="EMBL/GenBank/DDBJ databases">
        <title>Genomes From Bacteria Associated with the Canine Oral Cavity: a Test Case for Automated Genome-Based Taxonomic Assignment.</title>
        <authorList>
            <person name="Coil D.A."/>
            <person name="Jospin G."/>
            <person name="Darling A.E."/>
            <person name="Wallis C."/>
            <person name="Davis I.J."/>
            <person name="Harris S."/>
            <person name="Eisen J.A."/>
            <person name="Holcombe L.J."/>
            <person name="O'Flynn C."/>
        </authorList>
    </citation>
    <scope>NUCLEOTIDE SEQUENCE [LARGE SCALE GENOMIC DNA]</scope>
    <source>
        <strain evidence="2">OH5060</strain>
    </source>
</reference>
<proteinExistence type="predicted"/>
<keyword evidence="1" id="KW-0812">Transmembrane</keyword>
<dbReference type="EMBL" id="RQZD01000027">
    <property type="protein sequence ID" value="RRD35052.1"/>
    <property type="molecule type" value="Genomic_DNA"/>
</dbReference>
<gene>
    <name evidence="2" type="ORF">EII28_10235</name>
</gene>
<sequence>MNKEIYTVKVYGTFKEVKNIFWLVLAAGVFFLLVPSAYKARIDFGISWIILIILGVIFSVMAFKTINRFISGNKDVIINVTDNLFVYPSVDRRKYLEIPLNSIFGVSKENIPIVNEKTGNISYTYKIEIHSTCLNTPLIYSSFDSSSVRDRLYLLLASSNNLQ</sequence>
<keyword evidence="1" id="KW-1133">Transmembrane helix</keyword>
<accession>A0A3P1VLB0</accession>
<organism evidence="2">
    <name type="scientific">Fusobacterium nucleatum</name>
    <dbReference type="NCBI Taxonomy" id="851"/>
    <lineage>
        <taxon>Bacteria</taxon>
        <taxon>Fusobacteriati</taxon>
        <taxon>Fusobacteriota</taxon>
        <taxon>Fusobacteriia</taxon>
        <taxon>Fusobacteriales</taxon>
        <taxon>Fusobacteriaceae</taxon>
        <taxon>Fusobacterium</taxon>
    </lineage>
</organism>
<keyword evidence="1" id="KW-0472">Membrane</keyword>
<comment type="caution">
    <text evidence="2">The sequence shown here is derived from an EMBL/GenBank/DDBJ whole genome shotgun (WGS) entry which is preliminary data.</text>
</comment>